<evidence type="ECO:0000256" key="1">
    <source>
        <dbReference type="ARBA" id="ARBA00010466"/>
    </source>
</evidence>
<evidence type="ECO:0000313" key="7">
    <source>
        <dbReference type="Proteomes" id="UP001164390"/>
    </source>
</evidence>
<dbReference type="RefSeq" id="WP_271635336.1">
    <property type="nucleotide sequence ID" value="NZ_CP094970.1"/>
</dbReference>
<comment type="similarity">
    <text evidence="1">Belongs to the SorC transcriptional regulatory family.</text>
</comment>
<dbReference type="AlphaFoldDB" id="A0AA46YN67"/>
<evidence type="ECO:0000256" key="2">
    <source>
        <dbReference type="ARBA" id="ARBA00023015"/>
    </source>
</evidence>
<proteinExistence type="inferred from homology"/>
<dbReference type="Pfam" id="PF04198">
    <property type="entry name" value="Sugar-bind"/>
    <property type="match status" value="1"/>
</dbReference>
<dbReference type="PANTHER" id="PTHR34294:SF1">
    <property type="entry name" value="TRANSCRIPTIONAL REGULATOR LSRR"/>
    <property type="match status" value="1"/>
</dbReference>
<accession>A0AA46YN67</accession>
<dbReference type="Proteomes" id="UP001164390">
    <property type="component" value="Chromosome"/>
</dbReference>
<keyword evidence="2" id="KW-0805">Transcription regulation</keyword>
<evidence type="ECO:0000256" key="4">
    <source>
        <dbReference type="ARBA" id="ARBA00023163"/>
    </source>
</evidence>
<dbReference type="PANTHER" id="PTHR34294">
    <property type="entry name" value="TRANSCRIPTIONAL REGULATOR-RELATED"/>
    <property type="match status" value="1"/>
</dbReference>
<dbReference type="KEGG" id="sgrg:L0C25_04985"/>
<dbReference type="SUPFAM" id="SSF100950">
    <property type="entry name" value="NagB/RpiA/CoA transferase-like"/>
    <property type="match status" value="1"/>
</dbReference>
<evidence type="ECO:0000256" key="3">
    <source>
        <dbReference type="ARBA" id="ARBA00023125"/>
    </source>
</evidence>
<sequence length="263" mass="27269">MFADLESGLESAYGLREVVVVADAPDSEQATLTRLGTAAAGLLTRRLSSGDRLGLAWGATMAAMTDAVQVGAADCAEVVQLDGSTSSVAYRTRGEYIVNHCAEMLKATPYPLSAPLFADAATVRSLRKDSLISQTIDRGRACDIAMFSVGDLTTASTLLRGSFIESDVLAGLVAAGAVGDACGRYFDLDGAEIDTPLAKRTVAVELDQLRKCPCTAVVAGGERKHEAILGAVRGGLVDVLVTDDAAASWLLDQAEQPTKAGAS</sequence>
<keyword evidence="4" id="KW-0804">Transcription</keyword>
<dbReference type="GO" id="GO:0003677">
    <property type="term" value="F:DNA binding"/>
    <property type="evidence" value="ECO:0007669"/>
    <property type="project" value="UniProtKB-KW"/>
</dbReference>
<name>A0AA46YN67_9ACTN</name>
<dbReference type="GO" id="GO:0030246">
    <property type="term" value="F:carbohydrate binding"/>
    <property type="evidence" value="ECO:0007669"/>
    <property type="project" value="InterPro"/>
</dbReference>
<gene>
    <name evidence="6" type="ORF">L0C25_04985</name>
</gene>
<reference evidence="6" key="1">
    <citation type="submission" date="2022-01" db="EMBL/GenBank/DDBJ databases">
        <title>Nocardioidaceae gen. sp. A5X3R13.</title>
        <authorList>
            <person name="Lopez Marin M.A."/>
            <person name="Uhlik O."/>
        </authorList>
    </citation>
    <scope>NUCLEOTIDE SEQUENCE</scope>
    <source>
        <strain evidence="6">A5X3R13</strain>
    </source>
</reference>
<feature type="domain" description="Sugar-binding" evidence="5">
    <location>
        <begin position="3"/>
        <end position="251"/>
    </location>
</feature>
<dbReference type="InterPro" id="IPR037171">
    <property type="entry name" value="NagB/RpiA_transferase-like"/>
</dbReference>
<keyword evidence="3" id="KW-0238">DNA-binding</keyword>
<keyword evidence="7" id="KW-1185">Reference proteome</keyword>
<dbReference type="EMBL" id="CP094970">
    <property type="protein sequence ID" value="UYM06433.1"/>
    <property type="molecule type" value="Genomic_DNA"/>
</dbReference>
<dbReference type="InterPro" id="IPR051054">
    <property type="entry name" value="SorC_transcr_regulators"/>
</dbReference>
<dbReference type="InterPro" id="IPR007324">
    <property type="entry name" value="Sugar-bd_dom_put"/>
</dbReference>
<evidence type="ECO:0000259" key="5">
    <source>
        <dbReference type="Pfam" id="PF04198"/>
    </source>
</evidence>
<organism evidence="6 7">
    <name type="scientific">Solicola gregarius</name>
    <dbReference type="NCBI Taxonomy" id="2908642"/>
    <lineage>
        <taxon>Bacteria</taxon>
        <taxon>Bacillati</taxon>
        <taxon>Actinomycetota</taxon>
        <taxon>Actinomycetes</taxon>
        <taxon>Propionibacteriales</taxon>
        <taxon>Nocardioidaceae</taxon>
        <taxon>Solicola</taxon>
    </lineage>
</organism>
<dbReference type="Gene3D" id="3.40.50.1360">
    <property type="match status" value="1"/>
</dbReference>
<protein>
    <recommendedName>
        <fullName evidence="5">Sugar-binding domain-containing protein</fullName>
    </recommendedName>
</protein>
<evidence type="ECO:0000313" key="6">
    <source>
        <dbReference type="EMBL" id="UYM06433.1"/>
    </source>
</evidence>